<dbReference type="EMBL" id="VWSF01000013">
    <property type="protein sequence ID" value="KAA5543465.1"/>
    <property type="molecule type" value="Genomic_DNA"/>
</dbReference>
<dbReference type="Pfam" id="PF19649">
    <property type="entry name" value="DUF6152"/>
    <property type="match status" value="1"/>
</dbReference>
<dbReference type="RefSeq" id="WP_150089813.1">
    <property type="nucleotide sequence ID" value="NZ_VWSF01000013.1"/>
</dbReference>
<keyword evidence="3" id="KW-1185">Reference proteome</keyword>
<feature type="chain" id="PRO_5024416514" evidence="1">
    <location>
        <begin position="21"/>
        <end position="118"/>
    </location>
</feature>
<accession>A0A5M6DE40</accession>
<dbReference type="Proteomes" id="UP000323426">
    <property type="component" value="Unassembled WGS sequence"/>
</dbReference>
<organism evidence="2 3">
    <name type="scientific">Adhaeribacter rhizoryzae</name>
    <dbReference type="NCBI Taxonomy" id="2607907"/>
    <lineage>
        <taxon>Bacteria</taxon>
        <taxon>Pseudomonadati</taxon>
        <taxon>Bacteroidota</taxon>
        <taxon>Cytophagia</taxon>
        <taxon>Cytophagales</taxon>
        <taxon>Hymenobacteraceae</taxon>
        <taxon>Adhaeribacter</taxon>
    </lineage>
</organism>
<name>A0A5M6DE40_9BACT</name>
<comment type="caution">
    <text evidence="2">The sequence shown here is derived from an EMBL/GenBank/DDBJ whole genome shotgun (WGS) entry which is preliminary data.</text>
</comment>
<evidence type="ECO:0000313" key="2">
    <source>
        <dbReference type="EMBL" id="KAA5543465.1"/>
    </source>
</evidence>
<gene>
    <name evidence="2" type="ORF">F0145_16230</name>
</gene>
<feature type="signal peptide" evidence="1">
    <location>
        <begin position="1"/>
        <end position="20"/>
    </location>
</feature>
<dbReference type="AlphaFoldDB" id="A0A5M6DE40"/>
<dbReference type="InterPro" id="IPR046150">
    <property type="entry name" value="DUF6152"/>
</dbReference>
<reference evidence="2 3" key="1">
    <citation type="submission" date="2019-09" db="EMBL/GenBank/DDBJ databases">
        <title>Genome sequence and assembly of Adhaeribacter sp.</title>
        <authorList>
            <person name="Chhetri G."/>
        </authorList>
    </citation>
    <scope>NUCLEOTIDE SEQUENCE [LARGE SCALE GENOMIC DNA]</scope>
    <source>
        <strain evidence="2 3">DK36</strain>
    </source>
</reference>
<proteinExistence type="predicted"/>
<sequence>MKKIKLAAFVLLLFLSTAFTWFHHGWANYDQTKPLDYTGTIQEFTYENPHATAKLAVKDQTWTVVLAPTSRMQERGVLAEMLAKGTSIRVVGYPHREVKNEMRAERIFVKGKKYEMRR</sequence>
<protein>
    <submittedName>
        <fullName evidence="2">Uncharacterized protein</fullName>
    </submittedName>
</protein>
<evidence type="ECO:0000313" key="3">
    <source>
        <dbReference type="Proteomes" id="UP000323426"/>
    </source>
</evidence>
<evidence type="ECO:0000256" key="1">
    <source>
        <dbReference type="SAM" id="SignalP"/>
    </source>
</evidence>
<keyword evidence="1" id="KW-0732">Signal</keyword>